<evidence type="ECO:0000313" key="12">
    <source>
        <dbReference type="EMBL" id="SCU66743.1"/>
    </source>
</evidence>
<feature type="domain" description="Trypanosome variant surface glycoprotein A-type N-terminal" evidence="10">
    <location>
        <begin position="4"/>
        <end position="274"/>
    </location>
</feature>
<evidence type="ECO:0000313" key="13">
    <source>
        <dbReference type="Proteomes" id="UP000195570"/>
    </source>
</evidence>
<evidence type="ECO:0000256" key="3">
    <source>
        <dbReference type="ARBA" id="ARBA00022475"/>
    </source>
</evidence>
<keyword evidence="6" id="KW-0325">Glycoprotein</keyword>
<dbReference type="VEuPathDB" id="TriTrypDB:TEOVI_000568100"/>
<comment type="function">
    <text evidence="1">VSG forms a coat on the surface of the parasite. The trypanosome evades the immune response of the host by expressing a series of antigenically distinct VSGs from an estimated 1000 VSG genes.</text>
</comment>
<dbReference type="Pfam" id="PF10659">
    <property type="entry name" value="Trypan_glycop_C"/>
    <property type="match status" value="1"/>
</dbReference>
<dbReference type="InterPro" id="IPR001812">
    <property type="entry name" value="Trypano_VSG_A_N_dom"/>
</dbReference>
<dbReference type="Gene3D" id="3.30.1680.40">
    <property type="match status" value="1"/>
</dbReference>
<protein>
    <submittedName>
        <fullName evidence="12">Trypanosome variant surface glycoprotein (A-type)/Trypanosome variant surface glycoprotein C-terminal domain containing protein, putative</fullName>
    </submittedName>
</protein>
<feature type="coiled-coil region" evidence="8">
    <location>
        <begin position="336"/>
        <end position="385"/>
    </location>
</feature>
<name>A0A1G4I4V3_TRYEQ</name>
<feature type="compositionally biased region" description="Basic and acidic residues" evidence="9">
    <location>
        <begin position="410"/>
        <end position="432"/>
    </location>
</feature>
<feature type="region of interest" description="Disordered" evidence="9">
    <location>
        <begin position="410"/>
        <end position="433"/>
    </location>
</feature>
<feature type="domain" description="Trypanosome variant surface glycoprotein C-terminal" evidence="11">
    <location>
        <begin position="369"/>
        <end position="465"/>
    </location>
</feature>
<evidence type="ECO:0000256" key="5">
    <source>
        <dbReference type="ARBA" id="ARBA00023136"/>
    </source>
</evidence>
<dbReference type="InterPro" id="IPR019609">
    <property type="entry name" value="Variant_surf_glycoprt_trypan_C"/>
</dbReference>
<keyword evidence="13" id="KW-1185">Reference proteome</keyword>
<keyword evidence="8" id="KW-0175">Coiled coil</keyword>
<evidence type="ECO:0000256" key="7">
    <source>
        <dbReference type="ARBA" id="ARBA00023288"/>
    </source>
</evidence>
<gene>
    <name evidence="12" type="ORF">TEOVI_000568100</name>
</gene>
<proteinExistence type="predicted"/>
<accession>A0A1G4I4V3</accession>
<dbReference type="AlphaFoldDB" id="A0A1G4I4V3"/>
<comment type="caution">
    <text evidence="12">The sequence shown here is derived from an EMBL/GenBank/DDBJ whole genome shotgun (WGS) entry which is preliminary data.</text>
</comment>
<evidence type="ECO:0000259" key="10">
    <source>
        <dbReference type="Pfam" id="PF00913"/>
    </source>
</evidence>
<evidence type="ECO:0000259" key="11">
    <source>
        <dbReference type="Pfam" id="PF10659"/>
    </source>
</evidence>
<dbReference type="EMBL" id="CZPT02000609">
    <property type="protein sequence ID" value="SCU66743.1"/>
    <property type="molecule type" value="Genomic_DNA"/>
</dbReference>
<keyword evidence="7" id="KW-0449">Lipoprotein</keyword>
<dbReference type="GO" id="GO:0042783">
    <property type="term" value="P:symbiont-mediated evasion of host immune response"/>
    <property type="evidence" value="ECO:0007669"/>
    <property type="project" value="InterPro"/>
</dbReference>
<organism evidence="12 13">
    <name type="scientific">Trypanosoma equiperdum</name>
    <dbReference type="NCBI Taxonomy" id="5694"/>
    <lineage>
        <taxon>Eukaryota</taxon>
        <taxon>Discoba</taxon>
        <taxon>Euglenozoa</taxon>
        <taxon>Kinetoplastea</taxon>
        <taxon>Metakinetoplastina</taxon>
        <taxon>Trypanosomatida</taxon>
        <taxon>Trypanosomatidae</taxon>
        <taxon>Trypanosoma</taxon>
    </lineage>
</organism>
<dbReference type="RefSeq" id="XP_067078152.1">
    <property type="nucleotide sequence ID" value="XM_067222051.1"/>
</dbReference>
<dbReference type="Pfam" id="PF00913">
    <property type="entry name" value="Trypan_glycop"/>
    <property type="match status" value="1"/>
</dbReference>
<evidence type="ECO:0000256" key="4">
    <source>
        <dbReference type="ARBA" id="ARBA00022622"/>
    </source>
</evidence>
<dbReference type="GO" id="GO:0098552">
    <property type="term" value="C:side of membrane"/>
    <property type="evidence" value="ECO:0007669"/>
    <property type="project" value="UniProtKB-KW"/>
</dbReference>
<dbReference type="Proteomes" id="UP000195570">
    <property type="component" value="Unassembled WGS sequence"/>
</dbReference>
<evidence type="ECO:0000256" key="8">
    <source>
        <dbReference type="SAM" id="Coils"/>
    </source>
</evidence>
<keyword evidence="4" id="KW-0336">GPI-anchor</keyword>
<evidence type="ECO:0000256" key="1">
    <source>
        <dbReference type="ARBA" id="ARBA00002523"/>
    </source>
</evidence>
<evidence type="ECO:0000256" key="6">
    <source>
        <dbReference type="ARBA" id="ARBA00023180"/>
    </source>
</evidence>
<dbReference type="GO" id="GO:0005886">
    <property type="term" value="C:plasma membrane"/>
    <property type="evidence" value="ECO:0007669"/>
    <property type="project" value="UniProtKB-SubCell"/>
</dbReference>
<evidence type="ECO:0000256" key="9">
    <source>
        <dbReference type="SAM" id="MobiDB-lite"/>
    </source>
</evidence>
<comment type="subcellular location">
    <subcellularLocation>
        <location evidence="2">Cell membrane</location>
        <topology evidence="2">Lipid-anchor</topology>
        <topology evidence="2">GPI-anchor</topology>
    </subcellularLocation>
</comment>
<keyword evidence="3" id="KW-1003">Cell membrane</keyword>
<dbReference type="SUPFAM" id="SSF58087">
    <property type="entry name" value="Variant surface glycoprotein (N-terminal domain)"/>
    <property type="match status" value="1"/>
</dbReference>
<sequence length="473" mass="51148">MSQKRAIAAGAIDATCELAETLRAVGPYANQQIQVHQSKAALVRQSMAILAVLAMNNNRNSSSPTVAMHQYLQKLLTDADGEAEQLTKKLPTVATKAALAAGRLDEFVSIFWQVTHLSSADYCIAQAVGTDAKATATQLPNCLAETTHKDDVTEGPSISKPDPTAVLEKFGTPAVTSNANSNNNKCKLTQTDATNGGYTHGNLGGTQNILWAAGLLTVGNTAYTANGFKDLSQPSNRPKVIAAAVNDIDAILTHLAELPTKLAALSHFGAKEKPALAKITAKAKQLGLSDDESTNLELDAATIDELSAEIVQYKKHNTKTAINEDHRFVLLAVRALEEVKNKNNEVTAEVKKLQNQLGRKDPKSAETTCNEAKDNQEECKKLESQGCVFNKDGKDGEKCTLRNEEKEKLDKESHVTGGKDGKKEECKGKQQKDCTGNCKWENDACKDSSILLNKQFALTVVSFSTFFLLLRYI</sequence>
<dbReference type="GeneID" id="92379621"/>
<reference evidence="12" key="1">
    <citation type="submission" date="2016-09" db="EMBL/GenBank/DDBJ databases">
        <authorList>
            <person name="Hebert L."/>
            <person name="Moumen B."/>
        </authorList>
    </citation>
    <scope>NUCLEOTIDE SEQUENCE [LARGE SCALE GENOMIC DNA]</scope>
    <source>
        <strain evidence="12">OVI</strain>
    </source>
</reference>
<keyword evidence="5" id="KW-0472">Membrane</keyword>
<dbReference type="Gene3D" id="3.90.150.10">
    <property type="entry name" value="Variant Surface Glycoprotein, subunit A domain 1"/>
    <property type="match status" value="1"/>
</dbReference>
<evidence type="ECO:0000256" key="2">
    <source>
        <dbReference type="ARBA" id="ARBA00004609"/>
    </source>
</evidence>